<accession>A0AAF1BFN5</accession>
<sequence>MSGTLTSGDCYTSTALDTLDACCTLTLGTFTNQTYADYNTTYPGALSAADANTSSYIGRCDFDDNGNRMSDCLKQRAGDLKVWCTYASGARHVVSTPALLLLAVQQIESCCAGANGLFLNQNASTFRATNPQGYAWFSANGTTVGADIGSCVAYTTSAPVLLNCVKGNISDEHNFKCSSTVVSAADRRLSTPLLLTLLGLVAGTVLAL</sequence>
<proteinExistence type="predicted"/>
<gene>
    <name evidence="1" type="ORF">LOC62_02G001858</name>
</gene>
<reference evidence="1" key="1">
    <citation type="submission" date="2023-10" db="EMBL/GenBank/DDBJ databases">
        <authorList>
            <person name="Noh H."/>
        </authorList>
    </citation>
    <scope>NUCLEOTIDE SEQUENCE</scope>
    <source>
        <strain evidence="1">DUCC4014</strain>
    </source>
</reference>
<dbReference type="GeneID" id="87805111"/>
<dbReference type="RefSeq" id="XP_062624343.1">
    <property type="nucleotide sequence ID" value="XM_062768359.1"/>
</dbReference>
<protein>
    <submittedName>
        <fullName evidence="1">Uncharacterized protein</fullName>
    </submittedName>
</protein>
<keyword evidence="2" id="KW-1185">Reference proteome</keyword>
<evidence type="ECO:0000313" key="1">
    <source>
        <dbReference type="EMBL" id="WOO78311.1"/>
    </source>
</evidence>
<organism evidence="1 2">
    <name type="scientific">Vanrija pseudolonga</name>
    <dbReference type="NCBI Taxonomy" id="143232"/>
    <lineage>
        <taxon>Eukaryota</taxon>
        <taxon>Fungi</taxon>
        <taxon>Dikarya</taxon>
        <taxon>Basidiomycota</taxon>
        <taxon>Agaricomycotina</taxon>
        <taxon>Tremellomycetes</taxon>
        <taxon>Trichosporonales</taxon>
        <taxon>Trichosporonaceae</taxon>
        <taxon>Vanrija</taxon>
    </lineage>
</organism>
<dbReference type="Proteomes" id="UP000827549">
    <property type="component" value="Chromosome 2"/>
</dbReference>
<dbReference type="EMBL" id="CP086715">
    <property type="protein sequence ID" value="WOO78311.1"/>
    <property type="molecule type" value="Genomic_DNA"/>
</dbReference>
<evidence type="ECO:0000313" key="2">
    <source>
        <dbReference type="Proteomes" id="UP000827549"/>
    </source>
</evidence>
<dbReference type="AlphaFoldDB" id="A0AAF1BFN5"/>
<name>A0AAF1BFN5_9TREE</name>